<protein>
    <submittedName>
        <fullName evidence="7">Fimbrin-like protein fimI</fullName>
    </submittedName>
</protein>
<dbReference type="Pfam" id="PF22003">
    <property type="entry name" value="MrkDrd"/>
    <property type="match status" value="1"/>
</dbReference>
<dbReference type="Gene3D" id="2.60.40.1090">
    <property type="entry name" value="Fimbrial-type adhesion domain"/>
    <property type="match status" value="1"/>
</dbReference>
<dbReference type="Gene3D" id="2.60.40.3310">
    <property type="match status" value="1"/>
</dbReference>
<comment type="similarity">
    <text evidence="2">Belongs to the fimbrial protein family.</text>
</comment>
<evidence type="ECO:0000313" key="8">
    <source>
        <dbReference type="Proteomes" id="UP000074914"/>
    </source>
</evidence>
<evidence type="ECO:0000259" key="5">
    <source>
        <dbReference type="Pfam" id="PF00419"/>
    </source>
</evidence>
<evidence type="ECO:0000256" key="2">
    <source>
        <dbReference type="ARBA" id="ARBA00006671"/>
    </source>
</evidence>
<dbReference type="InterPro" id="IPR008966">
    <property type="entry name" value="Adhesion_dom_sf"/>
</dbReference>
<comment type="subcellular location">
    <subcellularLocation>
        <location evidence="1">Fimbrium</location>
    </subcellularLocation>
</comment>
<dbReference type="SUPFAM" id="SSF49401">
    <property type="entry name" value="Bacterial adhesins"/>
    <property type="match status" value="1"/>
</dbReference>
<evidence type="ECO:0000259" key="6">
    <source>
        <dbReference type="Pfam" id="PF22003"/>
    </source>
</evidence>
<name>A0ABN4MFD9_9BURK</name>
<dbReference type="InterPro" id="IPR036937">
    <property type="entry name" value="Adhesion_dom_fimbrial_sf"/>
</dbReference>
<proteinExistence type="inferred from homology"/>
<dbReference type="InterPro" id="IPR050263">
    <property type="entry name" value="Bact_Fimbrial_Adh_Pro"/>
</dbReference>
<organism evidence="7 8">
    <name type="scientific">Collimonas pratensis</name>
    <dbReference type="NCBI Taxonomy" id="279113"/>
    <lineage>
        <taxon>Bacteria</taxon>
        <taxon>Pseudomonadati</taxon>
        <taxon>Pseudomonadota</taxon>
        <taxon>Betaproteobacteria</taxon>
        <taxon>Burkholderiales</taxon>
        <taxon>Oxalobacteraceae</taxon>
        <taxon>Collimonas</taxon>
    </lineage>
</organism>
<dbReference type="Proteomes" id="UP000074914">
    <property type="component" value="Chromosome"/>
</dbReference>
<gene>
    <name evidence="7" type="ORF">CPter291_4082</name>
</gene>
<evidence type="ECO:0000256" key="4">
    <source>
        <dbReference type="SAM" id="SignalP"/>
    </source>
</evidence>
<reference evidence="7 8" key="1">
    <citation type="submission" date="2015-11" db="EMBL/GenBank/DDBJ databases">
        <title>Exploring the genomic traits of fungus-feeding bacterial genus Collimonas.</title>
        <authorList>
            <person name="Song C."/>
            <person name="Schmidt R."/>
            <person name="de Jager V."/>
            <person name="Krzyzanowska D."/>
            <person name="Jongedijk E."/>
            <person name="Cankar K."/>
            <person name="Beekwilder J."/>
            <person name="van Veen A."/>
            <person name="de Boer W."/>
            <person name="van Veen J.A."/>
            <person name="Garbeva P."/>
        </authorList>
    </citation>
    <scope>NUCLEOTIDE SEQUENCE [LARGE SCALE GENOMIC DNA]</scope>
    <source>
        <strain evidence="7 8">Ter291</strain>
    </source>
</reference>
<dbReference type="RefSeq" id="WP_082807192.1">
    <property type="nucleotide sequence ID" value="NZ_CP013236.1"/>
</dbReference>
<dbReference type="InterPro" id="IPR000259">
    <property type="entry name" value="Adhesion_dom_fimbrial"/>
</dbReference>
<evidence type="ECO:0000256" key="3">
    <source>
        <dbReference type="ARBA" id="ARBA00023263"/>
    </source>
</evidence>
<feature type="domain" description="Fimbrial-type adhesion" evidence="5">
    <location>
        <begin position="185"/>
        <end position="322"/>
    </location>
</feature>
<dbReference type="InterPro" id="IPR054160">
    <property type="entry name" value="MrkD_recept-bd"/>
</dbReference>
<dbReference type="Pfam" id="PF00419">
    <property type="entry name" value="Fimbrial"/>
    <property type="match status" value="1"/>
</dbReference>
<dbReference type="PANTHER" id="PTHR33420:SF14">
    <property type="entry name" value="TYPE 1 FIMBRIN D-MANNOSE SPECIFIC ADHESIN"/>
    <property type="match status" value="1"/>
</dbReference>
<evidence type="ECO:0000313" key="7">
    <source>
        <dbReference type="EMBL" id="AMP16315.1"/>
    </source>
</evidence>
<feature type="signal peptide" evidence="4">
    <location>
        <begin position="1"/>
        <end position="34"/>
    </location>
</feature>
<dbReference type="EMBL" id="CP013236">
    <property type="protein sequence ID" value="AMP16315.1"/>
    <property type="molecule type" value="Genomic_DNA"/>
</dbReference>
<keyword evidence="8" id="KW-1185">Reference proteome</keyword>
<accession>A0ABN4MFD9</accession>
<sequence>MNDLNYPLPVLRLKKLCLTGLLCLAGVYAAPAQAACTLLNGWSNKAGNIAFTPTISVPASTAVGTVLDTKSVTLTPNGQYITCDTVTNFAGAFYGTTSGTAAISPTNVAGVGARITFTNGGTPRGIPFALNNTAAGTYSMTNAIWKIELIKTGPITGGTMATGAYAGYGAGGSFFSTFLNVTGGGHIVPATCSVTDTSITVPMGSVNQSEFGGVGTSAGTRNFSVPLDCAAGTKVSITLTGTPDSSGIPGVLALSPSTGTVAQGVGLQLLHNNVPVTFDAPIDAGTAASAGAYNIPFVARYYRTAAIWPGLANSSATFTMTYN</sequence>
<keyword evidence="3" id="KW-0281">Fimbrium</keyword>
<evidence type="ECO:0000256" key="1">
    <source>
        <dbReference type="ARBA" id="ARBA00004561"/>
    </source>
</evidence>
<dbReference type="PANTHER" id="PTHR33420">
    <property type="entry name" value="FIMBRIAL SUBUNIT ELFA-RELATED"/>
    <property type="match status" value="1"/>
</dbReference>
<feature type="chain" id="PRO_5045037231" evidence="4">
    <location>
        <begin position="35"/>
        <end position="323"/>
    </location>
</feature>
<keyword evidence="4" id="KW-0732">Signal</keyword>
<feature type="domain" description="MrkD-like receptor binding" evidence="6">
    <location>
        <begin position="55"/>
        <end position="173"/>
    </location>
</feature>